<dbReference type="EMBL" id="BAAAYX010000013">
    <property type="protein sequence ID" value="GAA3710363.1"/>
    <property type="molecule type" value="Genomic_DNA"/>
</dbReference>
<name>A0ABP7DX67_9ACTN</name>
<keyword evidence="3" id="KW-1185">Reference proteome</keyword>
<sequence>MTPGRLPLLDRIAGWLARRVRWWVAVAGLLLFGGFILLVLAAQAAAGAFYTSLHPAPDTELWYSSADLYAAAEAWGETGRAAYVRARVTFDVVWPLAYGIFLLTGLSWAWARATAPGSRWRRIALLPLLVVLLDYAENVCTATVVARYPARTPVLAQLAPVYTAAKWFTLSGCFVLLVVGLGGALVVALRRRRAG</sequence>
<keyword evidence="1" id="KW-1133">Transmembrane helix</keyword>
<feature type="transmembrane region" description="Helical" evidence="1">
    <location>
        <begin position="92"/>
        <end position="111"/>
    </location>
</feature>
<comment type="caution">
    <text evidence="2">The sequence shown here is derived from an EMBL/GenBank/DDBJ whole genome shotgun (WGS) entry which is preliminary data.</text>
</comment>
<protein>
    <submittedName>
        <fullName evidence="2">Uncharacterized protein</fullName>
    </submittedName>
</protein>
<proteinExistence type="predicted"/>
<feature type="transmembrane region" description="Helical" evidence="1">
    <location>
        <begin position="168"/>
        <end position="189"/>
    </location>
</feature>
<keyword evidence="1" id="KW-0812">Transmembrane</keyword>
<organism evidence="2 3">
    <name type="scientific">Microlunatus aurantiacus</name>
    <dbReference type="NCBI Taxonomy" id="446786"/>
    <lineage>
        <taxon>Bacteria</taxon>
        <taxon>Bacillati</taxon>
        <taxon>Actinomycetota</taxon>
        <taxon>Actinomycetes</taxon>
        <taxon>Propionibacteriales</taxon>
        <taxon>Propionibacteriaceae</taxon>
        <taxon>Microlunatus</taxon>
    </lineage>
</organism>
<feature type="transmembrane region" description="Helical" evidence="1">
    <location>
        <begin position="123"/>
        <end position="148"/>
    </location>
</feature>
<gene>
    <name evidence="2" type="ORF">GCM10022204_30970</name>
</gene>
<feature type="transmembrane region" description="Helical" evidence="1">
    <location>
        <begin position="20"/>
        <end position="45"/>
    </location>
</feature>
<evidence type="ECO:0000313" key="2">
    <source>
        <dbReference type="EMBL" id="GAA3710363.1"/>
    </source>
</evidence>
<reference evidence="3" key="1">
    <citation type="journal article" date="2019" name="Int. J. Syst. Evol. Microbiol.">
        <title>The Global Catalogue of Microorganisms (GCM) 10K type strain sequencing project: providing services to taxonomists for standard genome sequencing and annotation.</title>
        <authorList>
            <consortium name="The Broad Institute Genomics Platform"/>
            <consortium name="The Broad Institute Genome Sequencing Center for Infectious Disease"/>
            <person name="Wu L."/>
            <person name="Ma J."/>
        </authorList>
    </citation>
    <scope>NUCLEOTIDE SEQUENCE [LARGE SCALE GENOMIC DNA]</scope>
    <source>
        <strain evidence="3">JCM 16548</strain>
    </source>
</reference>
<accession>A0ABP7DX67</accession>
<evidence type="ECO:0000313" key="3">
    <source>
        <dbReference type="Proteomes" id="UP001500051"/>
    </source>
</evidence>
<dbReference type="Proteomes" id="UP001500051">
    <property type="component" value="Unassembled WGS sequence"/>
</dbReference>
<dbReference type="RefSeq" id="WP_344813302.1">
    <property type="nucleotide sequence ID" value="NZ_BAAAYX010000013.1"/>
</dbReference>
<keyword evidence="1" id="KW-0472">Membrane</keyword>
<evidence type="ECO:0000256" key="1">
    <source>
        <dbReference type="SAM" id="Phobius"/>
    </source>
</evidence>